<comment type="subunit">
    <text evidence="24">Homodimer. Interacts with lysosomal protein GLMP (via lumenal domain); the interaction starts while both proteins are still in the endoplasmic reticulum and is required for stabilization of MFSD1 in lysosomes but has no direct effect on its targeting to lysosomes or transporter activity.</text>
</comment>
<dbReference type="Pfam" id="PF07690">
    <property type="entry name" value="MFS_1"/>
    <property type="match status" value="1"/>
</dbReference>
<comment type="catalytic activity">
    <reaction evidence="15">
        <text>L-arginyl-L-alpha-amino acid(out) = L-arginyl-L-alpha-amino acid(in)</text>
        <dbReference type="Rhea" id="RHEA:79371"/>
        <dbReference type="ChEBI" id="CHEBI:84315"/>
    </reaction>
</comment>
<comment type="subcellular location">
    <subcellularLocation>
        <location evidence="1">Lysosome membrane</location>
        <topology evidence="1">Multi-pass membrane protein</topology>
    </subcellularLocation>
</comment>
<comment type="similarity">
    <text evidence="2">Belongs to the major facilitator superfamily.</text>
</comment>
<feature type="transmembrane region" description="Helical" evidence="26">
    <location>
        <begin position="342"/>
        <end position="359"/>
    </location>
</feature>
<comment type="catalytic activity">
    <reaction evidence="14">
        <text>L-aspartyl-L-lysine(out) = L-aspartyl-L-lysine(in)</text>
        <dbReference type="Rhea" id="RHEA:79411"/>
        <dbReference type="ChEBI" id="CHEBI:229953"/>
    </reaction>
</comment>
<feature type="transmembrane region" description="Helical" evidence="26">
    <location>
        <begin position="466"/>
        <end position="489"/>
    </location>
</feature>
<feature type="transmembrane region" description="Helical" evidence="26">
    <location>
        <begin position="115"/>
        <end position="135"/>
    </location>
</feature>
<dbReference type="AlphaFoldDB" id="A0A197K2C2"/>
<sequence>MNPSDEQTPLISSNRDVNRSNNRRSRNQGPYYISPLSNGSTLDLLPQPQRPQPLHQHLDRARRHEQAHAITPRHWLVLLLACLLLFGNYYCYDIPAALNVQLGEWLGDDYATHQYHINLLYSVYSLPNIVLPLFGGYLIDRLSASRMLILFSLCVCVGQGLFAIGVSAKSIGAMVLGRFIFGIGGECLEVAQAKITTDWFKSRWLGFALGLNLSSARIGTALNDNISPAIAAHGGGVVGASWAGVLVCATSLFCGIALAYLDRPESRKESGVRLDARDRNKDAIRSRKDNIVGRQAINVSSDSTMTMSSVALQEEEEIEKENEMAEDDEMHYSEIFTLQPNFWILSLICISLYGAAVPFNHISSDFLQKKWYMKNPTKAGAVMSIPDIVSSVGSPLCGYLVDRFGHRARYIPLSAILLIWAHAQLGFTFTTPIIGMFILGLAYSLFASVLWPCIPFLVKDHQLGTAYGLVTIALNISLTIFPMVVAWILDTTEGSYLYVEGLFIFLAFIGLLLSILLNVLDHRQGGYLQLSDDPTVEELYTEGSYEDHIQGDHHYEPNRHQAQHRHDYYDPREPGFEYRRQRRYSQDLLGEDGEDLDDIQDRVTTKPVGEGIITVIPHRRRHSMAGFAGHIERSRLRNYANHARESPVLGAVPGSMPHDPSPYLSSRRAPF</sequence>
<dbReference type="Gene3D" id="1.20.1250.20">
    <property type="entry name" value="MFS general substrate transporter like domains"/>
    <property type="match status" value="2"/>
</dbReference>
<comment type="catalytic activity">
    <reaction evidence="10">
        <text>L-alpha-aminoacyl-L-arginine(out) = L-alpha-aminoacyl-L-arginine(in)</text>
        <dbReference type="Rhea" id="RHEA:79367"/>
        <dbReference type="ChEBI" id="CHEBI:229968"/>
    </reaction>
</comment>
<feature type="domain" description="Major facilitator superfamily (MFS) profile" evidence="27">
    <location>
        <begin position="77"/>
        <end position="525"/>
    </location>
</feature>
<evidence type="ECO:0000256" key="4">
    <source>
        <dbReference type="ARBA" id="ARBA00022692"/>
    </source>
</evidence>
<evidence type="ECO:0000313" key="28">
    <source>
        <dbReference type="EMBL" id="OAQ31630.1"/>
    </source>
</evidence>
<comment type="catalytic activity">
    <reaction evidence="20">
        <text>L-lysyl-glycine(out) = L-lysyl-glycine(in)</text>
        <dbReference type="Rhea" id="RHEA:79407"/>
        <dbReference type="ChEBI" id="CHEBI:191202"/>
    </reaction>
</comment>
<gene>
    <name evidence="28" type="ORF">K457DRAFT_135788</name>
</gene>
<evidence type="ECO:0000256" key="6">
    <source>
        <dbReference type="ARBA" id="ARBA00023136"/>
    </source>
</evidence>
<dbReference type="PANTHER" id="PTHR23512">
    <property type="entry name" value="MAJOR FACILITATOR SUPERFAMILY DOMAIN-CONTAINING PROTEIN 1"/>
    <property type="match status" value="1"/>
</dbReference>
<evidence type="ECO:0000256" key="2">
    <source>
        <dbReference type="ARBA" id="ARBA00008335"/>
    </source>
</evidence>
<evidence type="ECO:0000256" key="24">
    <source>
        <dbReference type="ARBA" id="ARBA00046376"/>
    </source>
</evidence>
<evidence type="ECO:0000256" key="8">
    <source>
        <dbReference type="ARBA" id="ARBA00044876"/>
    </source>
</evidence>
<evidence type="ECO:0000256" key="1">
    <source>
        <dbReference type="ARBA" id="ARBA00004155"/>
    </source>
</evidence>
<protein>
    <recommendedName>
        <fullName evidence="21">Lysosomal dipeptide transporter MFSD1</fullName>
    </recommendedName>
    <alternativeName>
        <fullName evidence="22">Major facilitator superfamily domain-containing protein 1</fullName>
    </alternativeName>
</protein>
<evidence type="ECO:0000256" key="19">
    <source>
        <dbReference type="ARBA" id="ARBA00044919"/>
    </source>
</evidence>
<keyword evidence="3" id="KW-0813">Transport</keyword>
<feature type="transmembrane region" description="Helical" evidence="26">
    <location>
        <begin position="408"/>
        <end position="427"/>
    </location>
</feature>
<comment type="catalytic activity">
    <reaction evidence="8">
        <text>L-lysyl-L-alanine(out) = L-lysyl-L-alanine(in)</text>
        <dbReference type="Rhea" id="RHEA:79399"/>
        <dbReference type="ChEBI" id="CHEBI:229954"/>
    </reaction>
</comment>
<evidence type="ECO:0000256" key="7">
    <source>
        <dbReference type="ARBA" id="ARBA00023228"/>
    </source>
</evidence>
<feature type="transmembrane region" description="Helical" evidence="26">
    <location>
        <begin position="147"/>
        <end position="165"/>
    </location>
</feature>
<name>A0A197K2C2_9FUNG</name>
<evidence type="ECO:0000256" key="3">
    <source>
        <dbReference type="ARBA" id="ARBA00022448"/>
    </source>
</evidence>
<feature type="transmembrane region" description="Helical" evidence="26">
    <location>
        <begin position="379"/>
        <end position="401"/>
    </location>
</feature>
<feature type="compositionally biased region" description="Polar residues" evidence="25">
    <location>
        <begin position="1"/>
        <end position="11"/>
    </location>
</feature>
<dbReference type="STRING" id="1314771.A0A197K2C2"/>
<dbReference type="EMBL" id="KV442028">
    <property type="protein sequence ID" value="OAQ31630.1"/>
    <property type="molecule type" value="Genomic_DNA"/>
</dbReference>
<proteinExistence type="inferred from homology"/>
<evidence type="ECO:0000256" key="16">
    <source>
        <dbReference type="ARBA" id="ARBA00044900"/>
    </source>
</evidence>
<feature type="transmembrane region" description="Helical" evidence="26">
    <location>
        <begin position="75"/>
        <end position="95"/>
    </location>
</feature>
<comment type="function">
    <text evidence="23">Lysosomal dipeptide uniporter that selectively exports lysine, arginine or histidine-containing dipeptides with a net positive charge from the lysosome lumen into the cytosol. Could play a role in a specific type of protein O-glycosylation indirectly regulating macrophages migration and tissue invasion. Also essential for liver homeostasis.</text>
</comment>
<organism evidence="28 29">
    <name type="scientific">Linnemannia elongata AG-77</name>
    <dbReference type="NCBI Taxonomy" id="1314771"/>
    <lineage>
        <taxon>Eukaryota</taxon>
        <taxon>Fungi</taxon>
        <taxon>Fungi incertae sedis</taxon>
        <taxon>Mucoromycota</taxon>
        <taxon>Mortierellomycotina</taxon>
        <taxon>Mortierellomycetes</taxon>
        <taxon>Mortierellales</taxon>
        <taxon>Mortierellaceae</taxon>
        <taxon>Linnemannia</taxon>
    </lineage>
</organism>
<evidence type="ECO:0000256" key="15">
    <source>
        <dbReference type="ARBA" id="ARBA00044899"/>
    </source>
</evidence>
<evidence type="ECO:0000256" key="20">
    <source>
        <dbReference type="ARBA" id="ARBA00044924"/>
    </source>
</evidence>
<feature type="transmembrane region" description="Helical" evidence="26">
    <location>
        <begin position="433"/>
        <end position="454"/>
    </location>
</feature>
<comment type="catalytic activity">
    <reaction evidence="16">
        <text>L-lysyl-L-lysine(out) = L-lysyl-L-lysine(in)</text>
        <dbReference type="Rhea" id="RHEA:79403"/>
        <dbReference type="ChEBI" id="CHEBI:229956"/>
    </reaction>
</comment>
<dbReference type="PROSITE" id="PS50850">
    <property type="entry name" value="MFS"/>
    <property type="match status" value="1"/>
</dbReference>
<comment type="catalytic activity">
    <reaction evidence="19">
        <text>L-alanyl-L-lysine(out) = L-alanyl-L-lysine(in)</text>
        <dbReference type="Rhea" id="RHEA:79415"/>
        <dbReference type="ChEBI" id="CHEBI:192470"/>
    </reaction>
</comment>
<evidence type="ECO:0000256" key="11">
    <source>
        <dbReference type="ARBA" id="ARBA00044884"/>
    </source>
</evidence>
<evidence type="ECO:0000256" key="18">
    <source>
        <dbReference type="ARBA" id="ARBA00044912"/>
    </source>
</evidence>
<dbReference type="InterPro" id="IPR020846">
    <property type="entry name" value="MFS_dom"/>
</dbReference>
<comment type="catalytic activity">
    <reaction evidence="17">
        <text>L-arginyl-glycine(out) = L-arginyl-glycine(in)</text>
        <dbReference type="Rhea" id="RHEA:79391"/>
        <dbReference type="ChEBI" id="CHEBI:229955"/>
    </reaction>
</comment>
<feature type="region of interest" description="Disordered" evidence="25">
    <location>
        <begin position="1"/>
        <end position="32"/>
    </location>
</feature>
<dbReference type="Proteomes" id="UP000078512">
    <property type="component" value="Unassembled WGS sequence"/>
</dbReference>
<accession>A0A197K2C2</accession>
<dbReference type="InterPro" id="IPR052187">
    <property type="entry name" value="MFSD1"/>
</dbReference>
<evidence type="ECO:0000313" key="29">
    <source>
        <dbReference type="Proteomes" id="UP000078512"/>
    </source>
</evidence>
<dbReference type="PANTHER" id="PTHR23512:SF3">
    <property type="entry name" value="MAJOR FACILITATOR SUPERFAMILY DOMAIN-CONTAINING PROTEIN 1"/>
    <property type="match status" value="1"/>
</dbReference>
<evidence type="ECO:0000256" key="22">
    <source>
        <dbReference type="ARBA" id="ARBA00045018"/>
    </source>
</evidence>
<evidence type="ECO:0000259" key="27">
    <source>
        <dbReference type="PROSITE" id="PS50850"/>
    </source>
</evidence>
<comment type="catalytic activity">
    <reaction evidence="11">
        <text>L-alpha-aminoacyl-L-histidine(out) = L-alpha-aminoacyl-L-histidine(in)</text>
        <dbReference type="Rhea" id="RHEA:79375"/>
        <dbReference type="ChEBI" id="CHEBI:229967"/>
    </reaction>
</comment>
<comment type="catalytic activity">
    <reaction evidence="9">
        <text>L-histidyl-glycine(out) = L-histidyl-glycine(in)</text>
        <dbReference type="Rhea" id="RHEA:79395"/>
        <dbReference type="ChEBI" id="CHEBI:229957"/>
    </reaction>
</comment>
<keyword evidence="5 26" id="KW-1133">Transmembrane helix</keyword>
<keyword evidence="4 26" id="KW-0812">Transmembrane</keyword>
<dbReference type="OrthoDB" id="424834at2759"/>
<evidence type="ECO:0000256" key="10">
    <source>
        <dbReference type="ARBA" id="ARBA00044881"/>
    </source>
</evidence>
<evidence type="ECO:0000256" key="26">
    <source>
        <dbReference type="SAM" id="Phobius"/>
    </source>
</evidence>
<evidence type="ECO:0000256" key="21">
    <source>
        <dbReference type="ARBA" id="ARBA00044985"/>
    </source>
</evidence>
<evidence type="ECO:0000256" key="23">
    <source>
        <dbReference type="ARBA" id="ARBA00045709"/>
    </source>
</evidence>
<evidence type="ECO:0000256" key="25">
    <source>
        <dbReference type="SAM" id="MobiDB-lite"/>
    </source>
</evidence>
<keyword evidence="6 26" id="KW-0472">Membrane</keyword>
<evidence type="ECO:0000256" key="17">
    <source>
        <dbReference type="ARBA" id="ARBA00044903"/>
    </source>
</evidence>
<evidence type="ECO:0000256" key="5">
    <source>
        <dbReference type="ARBA" id="ARBA00022989"/>
    </source>
</evidence>
<dbReference type="GO" id="GO:0022857">
    <property type="term" value="F:transmembrane transporter activity"/>
    <property type="evidence" value="ECO:0007669"/>
    <property type="project" value="InterPro"/>
</dbReference>
<evidence type="ECO:0000256" key="14">
    <source>
        <dbReference type="ARBA" id="ARBA00044898"/>
    </source>
</evidence>
<evidence type="ECO:0000256" key="9">
    <source>
        <dbReference type="ARBA" id="ARBA00044878"/>
    </source>
</evidence>
<feature type="transmembrane region" description="Helical" evidence="26">
    <location>
        <begin position="495"/>
        <end position="520"/>
    </location>
</feature>
<dbReference type="SUPFAM" id="SSF103473">
    <property type="entry name" value="MFS general substrate transporter"/>
    <property type="match status" value="1"/>
</dbReference>
<dbReference type="InterPro" id="IPR011701">
    <property type="entry name" value="MFS"/>
</dbReference>
<evidence type="ECO:0000256" key="13">
    <source>
        <dbReference type="ARBA" id="ARBA00044893"/>
    </source>
</evidence>
<comment type="catalytic activity">
    <reaction evidence="13">
        <text>L-alpha-aminoacyl-L-lysine(out) = L-alpha-aminoacyl-L-lysine(in)</text>
        <dbReference type="Rhea" id="RHEA:79383"/>
        <dbReference type="ChEBI" id="CHEBI:229966"/>
    </reaction>
</comment>
<comment type="catalytic activity">
    <reaction evidence="12">
        <text>L-lysyl-L-alpha-amino acid(out) = L-lysyl-L-alpha-amino acid(in)</text>
        <dbReference type="Rhea" id="RHEA:79387"/>
        <dbReference type="ChEBI" id="CHEBI:229965"/>
    </reaction>
</comment>
<evidence type="ECO:0000256" key="12">
    <source>
        <dbReference type="ARBA" id="ARBA00044891"/>
    </source>
</evidence>
<reference evidence="28 29" key="1">
    <citation type="submission" date="2016-05" db="EMBL/GenBank/DDBJ databases">
        <title>Genome sequencing reveals origins of a unique bacterial endosymbiosis in the earliest lineages of terrestrial Fungi.</title>
        <authorList>
            <consortium name="DOE Joint Genome Institute"/>
            <person name="Uehling J."/>
            <person name="Gryganskyi A."/>
            <person name="Hameed K."/>
            <person name="Tschaplinski T."/>
            <person name="Misztal P."/>
            <person name="Wu S."/>
            <person name="Desiro A."/>
            <person name="Vande Pol N."/>
            <person name="Du Z.-Y."/>
            <person name="Zienkiewicz A."/>
            <person name="Zienkiewicz K."/>
            <person name="Morin E."/>
            <person name="Tisserant E."/>
            <person name="Splivallo R."/>
            <person name="Hainaut M."/>
            <person name="Henrissat B."/>
            <person name="Ohm R."/>
            <person name="Kuo A."/>
            <person name="Yan J."/>
            <person name="Lipzen A."/>
            <person name="Nolan M."/>
            <person name="Labutti K."/>
            <person name="Barry K."/>
            <person name="Goldstein A."/>
            <person name="Labbe J."/>
            <person name="Schadt C."/>
            <person name="Tuskan G."/>
            <person name="Grigoriev I."/>
            <person name="Martin F."/>
            <person name="Vilgalys R."/>
            <person name="Bonito G."/>
        </authorList>
    </citation>
    <scope>NUCLEOTIDE SEQUENCE [LARGE SCALE GENOMIC DNA]</scope>
    <source>
        <strain evidence="28 29">AG-77</strain>
    </source>
</reference>
<feature type="region of interest" description="Disordered" evidence="25">
    <location>
        <begin position="650"/>
        <end position="671"/>
    </location>
</feature>
<feature type="transmembrane region" description="Helical" evidence="26">
    <location>
        <begin position="242"/>
        <end position="261"/>
    </location>
</feature>
<comment type="catalytic activity">
    <reaction evidence="18">
        <text>L-histidyl-L-alpha-amino acid(out) = L-histidyl-L-alpha-amino acid(in)</text>
        <dbReference type="Rhea" id="RHEA:79379"/>
        <dbReference type="ChEBI" id="CHEBI:229964"/>
    </reaction>
</comment>
<keyword evidence="7" id="KW-0458">Lysosome</keyword>
<dbReference type="InterPro" id="IPR036259">
    <property type="entry name" value="MFS_trans_sf"/>
</dbReference>
<keyword evidence="29" id="KW-1185">Reference proteome</keyword>